<dbReference type="OMA" id="PKTREMS"/>
<dbReference type="EMBL" id="CP073633">
    <property type="protein sequence ID" value="WHQ67566.1"/>
    <property type="molecule type" value="Genomic_DNA"/>
</dbReference>
<dbReference type="Proteomes" id="UP001223720">
    <property type="component" value="Chromosome"/>
</dbReference>
<keyword evidence="1" id="KW-0808">Transferase</keyword>
<protein>
    <submittedName>
        <fullName evidence="1">Histidine kinase</fullName>
    </submittedName>
</protein>
<dbReference type="EMBL" id="MNAO01000674">
    <property type="protein sequence ID" value="OHV05050.1"/>
    <property type="molecule type" value="Genomic_DNA"/>
</dbReference>
<name>A0A1S1NM48_METEX</name>
<dbReference type="Proteomes" id="UP000180215">
    <property type="component" value="Unassembled WGS sequence"/>
</dbReference>
<reference evidence="1 3" key="1">
    <citation type="submission" date="2016-10" db="EMBL/GenBank/DDBJ databases">
        <title>Draft genome sequence of Methylobacterium extorquens CP3, a seed endophyte of Crotalaria pumila with plant growth-promoting and metal tolerance properties.</title>
        <authorList>
            <person name="Sanchez-Lopez A.S."/>
            <person name="Van Hamme J.D."/>
            <person name="Thijs S."/>
            <person name="Mcammond B.M."/>
            <person name="Stevens V."/>
            <person name="Gonzalez-Chavez M.D.C."/>
            <person name="Vangronsveld J."/>
        </authorList>
    </citation>
    <scope>NUCLEOTIDE SEQUENCE [LARGE SCALE GENOMIC DNA]</scope>
    <source>
        <strain evidence="1 3">CP3</strain>
    </source>
</reference>
<evidence type="ECO:0000313" key="1">
    <source>
        <dbReference type="EMBL" id="OHV05050.1"/>
    </source>
</evidence>
<dbReference type="GO" id="GO:0016301">
    <property type="term" value="F:kinase activity"/>
    <property type="evidence" value="ECO:0007669"/>
    <property type="project" value="UniProtKB-KW"/>
</dbReference>
<proteinExistence type="predicted"/>
<evidence type="ECO:0000313" key="2">
    <source>
        <dbReference type="EMBL" id="WHQ67566.1"/>
    </source>
</evidence>
<dbReference type="RefSeq" id="WP_012253924.1">
    <property type="nucleotide sequence ID" value="NZ_BJVP01000010.1"/>
</dbReference>
<evidence type="ECO:0000313" key="3">
    <source>
        <dbReference type="Proteomes" id="UP000180215"/>
    </source>
</evidence>
<organism evidence="1 3">
    <name type="scientific">Methylorubrum extorquens</name>
    <name type="common">Methylobacterium dichloromethanicum</name>
    <name type="synonym">Methylobacterium extorquens</name>
    <dbReference type="NCBI Taxonomy" id="408"/>
    <lineage>
        <taxon>Bacteria</taxon>
        <taxon>Pseudomonadati</taxon>
        <taxon>Pseudomonadota</taxon>
        <taxon>Alphaproteobacteria</taxon>
        <taxon>Hyphomicrobiales</taxon>
        <taxon>Methylobacteriaceae</taxon>
        <taxon>Methylorubrum</taxon>
    </lineage>
</organism>
<reference evidence="2" key="2">
    <citation type="journal article" date="2022" name="Biotechnol. Bioprocess Eng.">
        <title>Pan-genome Analysis Reveals Comparative Genomic Features of Central Metabolic Pathways in Methylorubrum extorquens.</title>
        <authorList>
            <person name="Lee G.M."/>
            <person name="Scott-Nevros Z.K."/>
            <person name="Lee S.-M."/>
            <person name="Kim D."/>
        </authorList>
    </citation>
    <scope>NUCLEOTIDE SEQUENCE</scope>
    <source>
        <strain evidence="2">ATCC 55366</strain>
    </source>
</reference>
<gene>
    <name evidence="1" type="ORF">BK022_27375</name>
    <name evidence="2" type="ORF">KEC54_14225</name>
</gene>
<dbReference type="GeneID" id="72990142"/>
<dbReference type="AlphaFoldDB" id="A0A1S1NM48"/>
<sequence length="50" mass="5345">MPTLFRFLATIAILAGLVFAGMFALATFVEPTPREISVTIPPSKLQPGGR</sequence>
<accession>A0A1S1NM48</accession>
<keyword evidence="1" id="KW-0418">Kinase</keyword>